<dbReference type="InterPro" id="IPR036249">
    <property type="entry name" value="Thioredoxin-like_sf"/>
</dbReference>
<dbReference type="EMBL" id="MH569712">
    <property type="protein sequence ID" value="AYM50933.1"/>
    <property type="molecule type" value="Genomic_DNA"/>
</dbReference>
<dbReference type="InterPro" id="IPR039555">
    <property type="entry name" value="TraF/TrbB"/>
</dbReference>
<dbReference type="PROSITE" id="PS51352">
    <property type="entry name" value="THIOREDOXIN_2"/>
    <property type="match status" value="1"/>
</dbReference>
<dbReference type="Gene3D" id="3.40.30.10">
    <property type="entry name" value="Glutaredoxin"/>
    <property type="match status" value="1"/>
</dbReference>
<organism evidence="3">
    <name type="scientific">Serratia marcescens</name>
    <dbReference type="NCBI Taxonomy" id="615"/>
    <lineage>
        <taxon>Bacteria</taxon>
        <taxon>Pseudomonadati</taxon>
        <taxon>Pseudomonadota</taxon>
        <taxon>Gammaproteobacteria</taxon>
        <taxon>Enterobacterales</taxon>
        <taxon>Yersiniaceae</taxon>
        <taxon>Serratia</taxon>
    </lineage>
</organism>
<feature type="signal peptide" evidence="1">
    <location>
        <begin position="1"/>
        <end position="26"/>
    </location>
</feature>
<keyword evidence="3" id="KW-0614">Plasmid</keyword>
<evidence type="ECO:0000256" key="1">
    <source>
        <dbReference type="SAM" id="SignalP"/>
    </source>
</evidence>
<gene>
    <name evidence="3" type="primary">trbB</name>
</gene>
<dbReference type="InterPro" id="IPR013766">
    <property type="entry name" value="Thioredoxin_domain"/>
</dbReference>
<accession>A0A3G2CE65</accession>
<evidence type="ECO:0000259" key="2">
    <source>
        <dbReference type="PROSITE" id="PS51352"/>
    </source>
</evidence>
<feature type="chain" id="PRO_5018002647" evidence="1">
    <location>
        <begin position="27"/>
        <end position="186"/>
    </location>
</feature>
<proteinExistence type="predicted"/>
<evidence type="ECO:0000313" key="3">
    <source>
        <dbReference type="EMBL" id="AYM50933.1"/>
    </source>
</evidence>
<dbReference type="Pfam" id="PF13728">
    <property type="entry name" value="TraF"/>
    <property type="match status" value="1"/>
</dbReference>
<protein>
    <submittedName>
        <fullName evidence="3">TrbB</fullName>
    </submittedName>
</protein>
<feature type="domain" description="Thioredoxin" evidence="2">
    <location>
        <begin position="53"/>
        <end position="178"/>
    </location>
</feature>
<geneLocation type="plasmid" evidence="3">
    <name>pPM120-2</name>
</geneLocation>
<dbReference type="NCBIfam" id="TIGR02738">
    <property type="entry name" value="TrbB"/>
    <property type="match status" value="1"/>
</dbReference>
<name>A0A3G2CE65_SERMA</name>
<dbReference type="InterPro" id="IPR014109">
    <property type="entry name" value="Thiol-disulphide_isomerase_rbB"/>
</dbReference>
<keyword evidence="1" id="KW-0732">Signal</keyword>
<sequence>MIMKGKWLFKSGAILFCTMLSFFTCANTLDEIATLDNNKSVTGTLPDRNNVQAKVAQENKPVWLKLANGKTIDIQRWQIVHFLSSQCPYCHQFNPVLKKVSDTIGINVFVYSFDGAGDAVFPSVLPTTTDILNNFFAELPKVTPTDFIVNKDTLVTIPLSQGAISEEALVQRLNESFTLADHMGVL</sequence>
<dbReference type="SUPFAM" id="SSF52833">
    <property type="entry name" value="Thioredoxin-like"/>
    <property type="match status" value="1"/>
</dbReference>
<reference evidence="3" key="1">
    <citation type="submission" date="2018-06" db="EMBL/GenBank/DDBJ databases">
        <title>Sequence analysis of plasmid pPM120-2 from Serratia marcescens clinical isolate.</title>
        <authorList>
            <person name="Celejewski-Marciniak P."/>
            <person name="Wroblewska M."/>
        </authorList>
    </citation>
    <scope>NUCLEOTIDE SEQUENCE</scope>
    <source>
        <strain evidence="3">S120</strain>
        <plasmid evidence="3">pPM120-2</plasmid>
    </source>
</reference>
<dbReference type="AlphaFoldDB" id="A0A3G2CE65"/>